<feature type="region of interest" description="Disordered" evidence="1">
    <location>
        <begin position="67"/>
        <end position="91"/>
    </location>
</feature>
<organism evidence="2 3">
    <name type="scientific">Vespula germanica</name>
    <name type="common">German yellow jacket</name>
    <name type="synonym">Paravespula germanica</name>
    <dbReference type="NCBI Taxonomy" id="30212"/>
    <lineage>
        <taxon>Eukaryota</taxon>
        <taxon>Metazoa</taxon>
        <taxon>Ecdysozoa</taxon>
        <taxon>Arthropoda</taxon>
        <taxon>Hexapoda</taxon>
        <taxon>Insecta</taxon>
        <taxon>Pterygota</taxon>
        <taxon>Neoptera</taxon>
        <taxon>Endopterygota</taxon>
        <taxon>Hymenoptera</taxon>
        <taxon>Apocrita</taxon>
        <taxon>Aculeata</taxon>
        <taxon>Vespoidea</taxon>
        <taxon>Vespidae</taxon>
        <taxon>Vespinae</taxon>
        <taxon>Vespula</taxon>
    </lineage>
</organism>
<gene>
    <name evidence="2" type="ORF">HZH68_006480</name>
</gene>
<proteinExistence type="predicted"/>
<dbReference type="Proteomes" id="UP000617340">
    <property type="component" value="Unassembled WGS sequence"/>
</dbReference>
<reference evidence="2" key="1">
    <citation type="journal article" date="2020" name="G3 (Bethesda)">
        <title>High-Quality Assemblies for Three Invasive Social Wasps from the &lt;i&gt;Vespula&lt;/i&gt; Genus.</title>
        <authorList>
            <person name="Harrop T.W.R."/>
            <person name="Guhlin J."/>
            <person name="McLaughlin G.M."/>
            <person name="Permina E."/>
            <person name="Stockwell P."/>
            <person name="Gilligan J."/>
            <person name="Le Lec M.F."/>
            <person name="Gruber M.A.M."/>
            <person name="Quinn O."/>
            <person name="Lovegrove M."/>
            <person name="Duncan E.J."/>
            <person name="Remnant E.J."/>
            <person name="Van Eeckhoven J."/>
            <person name="Graham B."/>
            <person name="Knapp R.A."/>
            <person name="Langford K.W."/>
            <person name="Kronenberg Z."/>
            <person name="Press M.O."/>
            <person name="Eacker S.M."/>
            <person name="Wilson-Rankin E.E."/>
            <person name="Purcell J."/>
            <person name="Lester P.J."/>
            <person name="Dearden P.K."/>
        </authorList>
    </citation>
    <scope>NUCLEOTIDE SEQUENCE</scope>
    <source>
        <strain evidence="2">Linc-1</strain>
    </source>
</reference>
<evidence type="ECO:0000313" key="3">
    <source>
        <dbReference type="Proteomes" id="UP000617340"/>
    </source>
</evidence>
<comment type="caution">
    <text evidence="2">The sequence shown here is derived from an EMBL/GenBank/DDBJ whole genome shotgun (WGS) entry which is preliminary data.</text>
</comment>
<name>A0A834KBG8_VESGE</name>
<evidence type="ECO:0000256" key="1">
    <source>
        <dbReference type="SAM" id="MobiDB-lite"/>
    </source>
</evidence>
<evidence type="ECO:0000313" key="2">
    <source>
        <dbReference type="EMBL" id="KAF7403686.1"/>
    </source>
</evidence>
<keyword evidence="3" id="KW-1185">Reference proteome</keyword>
<dbReference type="AlphaFoldDB" id="A0A834KBG8"/>
<accession>A0A834KBG8</accession>
<dbReference type="EMBL" id="JACSDZ010000005">
    <property type="protein sequence ID" value="KAF7403686.1"/>
    <property type="molecule type" value="Genomic_DNA"/>
</dbReference>
<protein>
    <submittedName>
        <fullName evidence="2">Uncharacterized protein</fullName>
    </submittedName>
</protein>
<sequence>MQRDCVTLIESARIPLIAVAASRCGATGGVSSRYKVLSVNDGKGLERRRWNNDSTVLPSNAFRCNSDDDVRGTRKSSYTTRRPKISGSPITALSNHPKLRVAVNKYPTLGVLTQFLFLSLDNSSKSCRKLPIRIRSEK</sequence>